<dbReference type="SUPFAM" id="SSF47336">
    <property type="entry name" value="ACP-like"/>
    <property type="match status" value="1"/>
</dbReference>
<dbReference type="Gene3D" id="3.40.50.12780">
    <property type="entry name" value="N-terminal domain of ligase-like"/>
    <property type="match status" value="1"/>
</dbReference>
<dbReference type="GO" id="GO:0031177">
    <property type="term" value="F:phosphopantetheine binding"/>
    <property type="evidence" value="ECO:0007669"/>
    <property type="project" value="InterPro"/>
</dbReference>
<accession>A0A7W5FGV4</accession>
<dbReference type="InterPro" id="IPR020806">
    <property type="entry name" value="PKS_PP-bd"/>
</dbReference>
<evidence type="ECO:0000259" key="4">
    <source>
        <dbReference type="PROSITE" id="PS50075"/>
    </source>
</evidence>
<dbReference type="InterPro" id="IPR010071">
    <property type="entry name" value="AA_adenyl_dom"/>
</dbReference>
<keyword evidence="3" id="KW-0597">Phosphoprotein</keyword>
<dbReference type="AlphaFoldDB" id="A0A7W5FGV4"/>
<dbReference type="SUPFAM" id="SSF52777">
    <property type="entry name" value="CoA-dependent acyltransferases"/>
    <property type="match status" value="2"/>
</dbReference>
<dbReference type="PROSITE" id="PS50075">
    <property type="entry name" value="CARRIER"/>
    <property type="match status" value="1"/>
</dbReference>
<protein>
    <submittedName>
        <fullName evidence="5">Amino acid adenylation domain-containing protein</fullName>
    </submittedName>
</protein>
<dbReference type="InterPro" id="IPR025110">
    <property type="entry name" value="AMP-bd_C"/>
</dbReference>
<evidence type="ECO:0000256" key="1">
    <source>
        <dbReference type="ARBA" id="ARBA00001957"/>
    </source>
</evidence>
<dbReference type="FunFam" id="3.40.50.980:FF:000001">
    <property type="entry name" value="Non-ribosomal peptide synthetase"/>
    <property type="match status" value="1"/>
</dbReference>
<dbReference type="InterPro" id="IPR036736">
    <property type="entry name" value="ACP-like_sf"/>
</dbReference>
<dbReference type="Gene3D" id="3.30.559.30">
    <property type="entry name" value="Nonribosomal peptide synthetase, condensation domain"/>
    <property type="match status" value="1"/>
</dbReference>
<dbReference type="GO" id="GO:0047527">
    <property type="term" value="F:2,3-dihydroxybenzoate-serine ligase activity"/>
    <property type="evidence" value="ECO:0007669"/>
    <property type="project" value="TreeGrafter"/>
</dbReference>
<dbReference type="NCBIfam" id="TIGR01733">
    <property type="entry name" value="AA-adenyl-dom"/>
    <property type="match status" value="1"/>
</dbReference>
<dbReference type="InterPro" id="IPR045851">
    <property type="entry name" value="AMP-bd_C_sf"/>
</dbReference>
<evidence type="ECO:0000256" key="2">
    <source>
        <dbReference type="ARBA" id="ARBA00022450"/>
    </source>
</evidence>
<dbReference type="SMART" id="SM00823">
    <property type="entry name" value="PKS_PP"/>
    <property type="match status" value="1"/>
</dbReference>
<dbReference type="RefSeq" id="WP_183223456.1">
    <property type="nucleotide sequence ID" value="NZ_BMPW01000009.1"/>
</dbReference>
<dbReference type="Gene3D" id="1.10.1200.10">
    <property type="entry name" value="ACP-like"/>
    <property type="match status" value="1"/>
</dbReference>
<dbReference type="Pfam" id="PF13193">
    <property type="entry name" value="AMP-binding_C"/>
    <property type="match status" value="1"/>
</dbReference>
<dbReference type="InterPro" id="IPR000873">
    <property type="entry name" value="AMP-dep_synth/lig_dom"/>
</dbReference>
<name>A0A7W5FGV4_9ACTN</name>
<dbReference type="InterPro" id="IPR042099">
    <property type="entry name" value="ANL_N_sf"/>
</dbReference>
<dbReference type="Proteomes" id="UP000590749">
    <property type="component" value="Unassembled WGS sequence"/>
</dbReference>
<dbReference type="GO" id="GO:0005829">
    <property type="term" value="C:cytosol"/>
    <property type="evidence" value="ECO:0007669"/>
    <property type="project" value="TreeGrafter"/>
</dbReference>
<sequence length="1058" mass="114068">MDTEFVAAEPGRTPADLMTCPASSGQERIWLTAQADGTSAPYAAPFGYHIAARVTADRLRDAMEVLTARHDALRTGLHWTGDGLAQQVHATVRPDVRELTCANTEEFVAALRLAAESPFDLAQAPLLRTLHAEIGPAETAIGFVFHHAICDSWALELFLRDLTTVLEGGTPQDPPGDHVQWSLDERQWLGTDEAQDARVYWKERLRHGAAPLRLGRYDRRPSRRGAVHRFSVPAPAVQELVTEIAASPFSILLAAFGTILHRYSLNERISIGLPIAQRDTPESERVLGYLSNTIVALEHYTEETTFRDAVNSAFEHVAGGLEHGRLPYQEMVRLPGVRQDGAASLYQAMFGPQNTPIEAAPTIGEHVWTRLAVHNGTAKNELTLLVEQKPDRFDLELEYDTGLFDRPWAERLATAYARLLASAALDPDLPVAELPLLTEPEMAAAFAERADADSYPDAGPVHIDIGAQAGRTPDAVAVRWAGERMTYRELDHRANALAARIAGAGIGRGSRIGIMLDRGPDLICSALGVLKAGAAFVPLDPRFPVARVEAIGRDAGLAAIVADTARATELEAVTPVLVPDGAATTTAPDVPVGPDDLAYIYYTSGSTGVPKGVMIDHRDAANRLAYFKQDYPIGPGSAALFKTPLAFDISIWEIFLPLLGGGEVLVAEPGRETDPEYLSATLRAEPVVMVHFVPVALEAYLGAAQAGPYPGLRWVIASGEAVPASLHRRARDHFGCAVHIQYGQTETAEVTVGDVPAVDGPASATMLGREVGVYSMRVVDRALQPVPDDVPGELCVSGPGGVAWGYQNRPAITAERFLPHPGSPGARLYRSGDVVRRLGSGDFEFLGRMDHQVKIQGCRVEPGEIENVLSTHPAVSACVVMPRKSADRGVQLVAYVVADGDEPSPQELADFAGRQLPSYMVPAAFVLLPEIPRTTSGKIARESLPEPARQAFPLEDELEGPTGPVETEIAAEWSRVLGVQDIGRHDDFFQIGGTSLSLIRVLGAVGKRFGVSLRVSQFNSRPTVVALAEAVQRGIEELVEGLSDQEALDMLEALRTHG</sequence>
<organism evidence="5 6">
    <name type="scientific">Actinoplanes campanulatus</name>
    <dbReference type="NCBI Taxonomy" id="113559"/>
    <lineage>
        <taxon>Bacteria</taxon>
        <taxon>Bacillati</taxon>
        <taxon>Actinomycetota</taxon>
        <taxon>Actinomycetes</taxon>
        <taxon>Micromonosporales</taxon>
        <taxon>Micromonosporaceae</taxon>
        <taxon>Actinoplanes</taxon>
    </lineage>
</organism>
<dbReference type="Pfam" id="PF00550">
    <property type="entry name" value="PP-binding"/>
    <property type="match status" value="1"/>
</dbReference>
<dbReference type="PROSITE" id="PS00455">
    <property type="entry name" value="AMP_BINDING"/>
    <property type="match status" value="1"/>
</dbReference>
<dbReference type="PANTHER" id="PTHR45527:SF1">
    <property type="entry name" value="FATTY ACID SYNTHASE"/>
    <property type="match status" value="1"/>
</dbReference>
<dbReference type="Pfam" id="PF00668">
    <property type="entry name" value="Condensation"/>
    <property type="match status" value="1"/>
</dbReference>
<dbReference type="SUPFAM" id="SSF56801">
    <property type="entry name" value="Acetyl-CoA synthetase-like"/>
    <property type="match status" value="1"/>
</dbReference>
<proteinExistence type="predicted"/>
<comment type="caution">
    <text evidence="5">The sequence shown here is derived from an EMBL/GenBank/DDBJ whole genome shotgun (WGS) entry which is preliminary data.</text>
</comment>
<dbReference type="GO" id="GO:0009366">
    <property type="term" value="C:enterobactin synthetase complex"/>
    <property type="evidence" value="ECO:0007669"/>
    <property type="project" value="TreeGrafter"/>
</dbReference>
<dbReference type="GO" id="GO:0008610">
    <property type="term" value="P:lipid biosynthetic process"/>
    <property type="evidence" value="ECO:0007669"/>
    <property type="project" value="UniProtKB-ARBA"/>
</dbReference>
<feature type="domain" description="Carrier" evidence="4">
    <location>
        <begin position="960"/>
        <end position="1035"/>
    </location>
</feature>
<dbReference type="InterPro" id="IPR020845">
    <property type="entry name" value="AMP-binding_CS"/>
</dbReference>
<dbReference type="EMBL" id="JACHXF010000012">
    <property type="protein sequence ID" value="MBB3097929.1"/>
    <property type="molecule type" value="Genomic_DNA"/>
</dbReference>
<dbReference type="Gene3D" id="3.30.559.10">
    <property type="entry name" value="Chloramphenicol acetyltransferase-like domain"/>
    <property type="match status" value="1"/>
</dbReference>
<dbReference type="CDD" id="cd05930">
    <property type="entry name" value="A_NRPS"/>
    <property type="match status" value="1"/>
</dbReference>
<evidence type="ECO:0000313" key="6">
    <source>
        <dbReference type="Proteomes" id="UP000590749"/>
    </source>
</evidence>
<dbReference type="PANTHER" id="PTHR45527">
    <property type="entry name" value="NONRIBOSOMAL PEPTIDE SYNTHETASE"/>
    <property type="match status" value="1"/>
</dbReference>
<dbReference type="InterPro" id="IPR001242">
    <property type="entry name" value="Condensation_dom"/>
</dbReference>
<gene>
    <name evidence="5" type="ORF">FHR83_005613</name>
</gene>
<keyword evidence="6" id="KW-1185">Reference proteome</keyword>
<dbReference type="GO" id="GO:0009239">
    <property type="term" value="P:enterobactin biosynthetic process"/>
    <property type="evidence" value="ECO:0007669"/>
    <property type="project" value="TreeGrafter"/>
</dbReference>
<dbReference type="Pfam" id="PF00501">
    <property type="entry name" value="AMP-binding"/>
    <property type="match status" value="1"/>
</dbReference>
<keyword evidence="2" id="KW-0596">Phosphopantetheine</keyword>
<reference evidence="5 6" key="1">
    <citation type="submission" date="2020-08" db="EMBL/GenBank/DDBJ databases">
        <title>Genomic Encyclopedia of Type Strains, Phase III (KMG-III): the genomes of soil and plant-associated and newly described type strains.</title>
        <authorList>
            <person name="Whitman W."/>
        </authorList>
    </citation>
    <scope>NUCLEOTIDE SEQUENCE [LARGE SCALE GENOMIC DNA]</scope>
    <source>
        <strain evidence="5 6">CECT 3287</strain>
    </source>
</reference>
<dbReference type="Gene3D" id="3.30.300.30">
    <property type="match status" value="1"/>
</dbReference>
<evidence type="ECO:0000256" key="3">
    <source>
        <dbReference type="ARBA" id="ARBA00022553"/>
    </source>
</evidence>
<comment type="cofactor">
    <cofactor evidence="1">
        <name>pantetheine 4'-phosphate</name>
        <dbReference type="ChEBI" id="CHEBI:47942"/>
    </cofactor>
</comment>
<dbReference type="InterPro" id="IPR023213">
    <property type="entry name" value="CAT-like_dom_sf"/>
</dbReference>
<dbReference type="GO" id="GO:0043041">
    <property type="term" value="P:amino acid activation for nonribosomal peptide biosynthetic process"/>
    <property type="evidence" value="ECO:0007669"/>
    <property type="project" value="TreeGrafter"/>
</dbReference>
<dbReference type="InterPro" id="IPR009081">
    <property type="entry name" value="PP-bd_ACP"/>
</dbReference>
<evidence type="ECO:0000313" key="5">
    <source>
        <dbReference type="EMBL" id="MBB3097929.1"/>
    </source>
</evidence>